<organism evidence="3 4">
    <name type="scientific">Pseudoneurospora amorphoporcata</name>
    <dbReference type="NCBI Taxonomy" id="241081"/>
    <lineage>
        <taxon>Eukaryota</taxon>
        <taxon>Fungi</taxon>
        <taxon>Dikarya</taxon>
        <taxon>Ascomycota</taxon>
        <taxon>Pezizomycotina</taxon>
        <taxon>Sordariomycetes</taxon>
        <taxon>Sordariomycetidae</taxon>
        <taxon>Sordariales</taxon>
        <taxon>Sordariaceae</taxon>
        <taxon>Pseudoneurospora</taxon>
    </lineage>
</organism>
<feature type="region of interest" description="Disordered" evidence="1">
    <location>
        <begin position="495"/>
        <end position="516"/>
    </location>
</feature>
<evidence type="ECO:0000313" key="3">
    <source>
        <dbReference type="EMBL" id="KAK3950732.1"/>
    </source>
</evidence>
<keyword evidence="4" id="KW-1185">Reference proteome</keyword>
<name>A0AAN6SDX9_9PEZI</name>
<proteinExistence type="predicted"/>
<dbReference type="InterPro" id="IPR001810">
    <property type="entry name" value="F-box_dom"/>
</dbReference>
<reference evidence="3" key="1">
    <citation type="journal article" date="2023" name="Mol. Phylogenet. Evol.">
        <title>Genome-scale phylogeny and comparative genomics of the fungal order Sordariales.</title>
        <authorList>
            <person name="Hensen N."/>
            <person name="Bonometti L."/>
            <person name="Westerberg I."/>
            <person name="Brannstrom I.O."/>
            <person name="Guillou S."/>
            <person name="Cros-Aarteil S."/>
            <person name="Calhoun S."/>
            <person name="Haridas S."/>
            <person name="Kuo A."/>
            <person name="Mondo S."/>
            <person name="Pangilinan J."/>
            <person name="Riley R."/>
            <person name="LaButti K."/>
            <person name="Andreopoulos B."/>
            <person name="Lipzen A."/>
            <person name="Chen C."/>
            <person name="Yan M."/>
            <person name="Daum C."/>
            <person name="Ng V."/>
            <person name="Clum A."/>
            <person name="Steindorff A."/>
            <person name="Ohm R.A."/>
            <person name="Martin F."/>
            <person name="Silar P."/>
            <person name="Natvig D.O."/>
            <person name="Lalanne C."/>
            <person name="Gautier V."/>
            <person name="Ament-Velasquez S.L."/>
            <person name="Kruys A."/>
            <person name="Hutchinson M.I."/>
            <person name="Powell A.J."/>
            <person name="Barry K."/>
            <person name="Miller A.N."/>
            <person name="Grigoriev I.V."/>
            <person name="Debuchy R."/>
            <person name="Gladieux P."/>
            <person name="Hiltunen Thoren M."/>
            <person name="Johannesson H."/>
        </authorList>
    </citation>
    <scope>NUCLEOTIDE SEQUENCE</scope>
    <source>
        <strain evidence="3">CBS 626.80</strain>
    </source>
</reference>
<dbReference type="PROSITE" id="PS50181">
    <property type="entry name" value="FBOX"/>
    <property type="match status" value="1"/>
</dbReference>
<dbReference type="AlphaFoldDB" id="A0AAN6SDX9"/>
<dbReference type="EMBL" id="MU859168">
    <property type="protein sequence ID" value="KAK3950732.1"/>
    <property type="molecule type" value="Genomic_DNA"/>
</dbReference>
<gene>
    <name evidence="3" type="ORF">QBC32DRAFT_345821</name>
</gene>
<feature type="compositionally biased region" description="Acidic residues" evidence="1">
    <location>
        <begin position="496"/>
        <end position="516"/>
    </location>
</feature>
<reference evidence="3" key="2">
    <citation type="submission" date="2023-06" db="EMBL/GenBank/DDBJ databases">
        <authorList>
            <consortium name="Lawrence Berkeley National Laboratory"/>
            <person name="Mondo S.J."/>
            <person name="Hensen N."/>
            <person name="Bonometti L."/>
            <person name="Westerberg I."/>
            <person name="Brannstrom I.O."/>
            <person name="Guillou S."/>
            <person name="Cros-Aarteil S."/>
            <person name="Calhoun S."/>
            <person name="Haridas S."/>
            <person name="Kuo A."/>
            <person name="Pangilinan J."/>
            <person name="Riley R."/>
            <person name="Labutti K."/>
            <person name="Andreopoulos B."/>
            <person name="Lipzen A."/>
            <person name="Chen C."/>
            <person name="Yanf M."/>
            <person name="Daum C."/>
            <person name="Ng V."/>
            <person name="Clum A."/>
            <person name="Steindorff A."/>
            <person name="Ohm R."/>
            <person name="Martin F."/>
            <person name="Silar P."/>
            <person name="Natvig D."/>
            <person name="Lalanne C."/>
            <person name="Gautier V."/>
            <person name="Ament-Velasquez S.L."/>
            <person name="Kruys A."/>
            <person name="Hutchinson M.I."/>
            <person name="Powell A.J."/>
            <person name="Barry K."/>
            <person name="Miller A.N."/>
            <person name="Grigoriev I.V."/>
            <person name="Debuchy R."/>
            <person name="Gladieux P."/>
            <person name="Thoren M.H."/>
            <person name="Johannesson H."/>
        </authorList>
    </citation>
    <scope>NUCLEOTIDE SEQUENCE</scope>
    <source>
        <strain evidence="3">CBS 626.80</strain>
    </source>
</reference>
<comment type="caution">
    <text evidence="3">The sequence shown here is derived from an EMBL/GenBank/DDBJ whole genome shotgun (WGS) entry which is preliminary data.</text>
</comment>
<sequence length="516" mass="58800">MPTHAGNELIFRILPFSKRQHYRRPIIDWFTSDAAAAYIQGKNMPEIARSKEPYALDKLAKIDTDKLLRVITYPPEWYLKNVLSATDEAVGNLRTSLSLGMERVDVLKEEEEEGSKAMKALVADSDLDLDDAAGVDVDVEVKVETASQAVQLGTRAVTNRASLESLPYELFHNICERFTISTLWALKHSSRRLSTLVSSLREVQFALEYAPGALAVLLRTGAARFWTLAMLKKLMVEQQQLWRGGVTHHLCEGCVHGATPGLFVLLLTGQRRCWACLTQEHMFPGRRLEVRQTRGSLDGGLDWIKVAEEEEEAKRSYISKKIIIKAGPNDPFLRLPHALEFEVEYTTKSKGEEVRIHLPPGFTNETLAKVAGSTPPLDRKPLNMEPDEFLTLSLFRYMAIALPYPSPSSPSDATQHVHSGPSSHMCWGCLLASRATRYPADPEVNNREDAWRDLKRKMGYYRQLVYSRDEYLQHFRRCRLAQERWEATISNKDETVPEEYETEPLENMDGEYWERD</sequence>
<dbReference type="Proteomes" id="UP001303222">
    <property type="component" value="Unassembled WGS sequence"/>
</dbReference>
<protein>
    <recommendedName>
        <fullName evidence="2">F-box domain-containing protein</fullName>
    </recommendedName>
</protein>
<evidence type="ECO:0000259" key="2">
    <source>
        <dbReference type="PROSITE" id="PS50181"/>
    </source>
</evidence>
<feature type="domain" description="F-box" evidence="2">
    <location>
        <begin position="160"/>
        <end position="208"/>
    </location>
</feature>
<evidence type="ECO:0000313" key="4">
    <source>
        <dbReference type="Proteomes" id="UP001303222"/>
    </source>
</evidence>
<evidence type="ECO:0000256" key="1">
    <source>
        <dbReference type="SAM" id="MobiDB-lite"/>
    </source>
</evidence>
<accession>A0AAN6SDX9</accession>